<dbReference type="Proteomes" id="UP000054560">
    <property type="component" value="Unassembled WGS sequence"/>
</dbReference>
<feature type="region of interest" description="Disordered" evidence="1">
    <location>
        <begin position="1174"/>
        <end position="1195"/>
    </location>
</feature>
<dbReference type="RefSeq" id="XP_014158645.1">
    <property type="nucleotide sequence ID" value="XM_014303170.1"/>
</dbReference>
<feature type="signal peptide" evidence="2">
    <location>
        <begin position="1"/>
        <end position="18"/>
    </location>
</feature>
<evidence type="ECO:0000256" key="2">
    <source>
        <dbReference type="SAM" id="SignalP"/>
    </source>
</evidence>
<organism evidence="3 4">
    <name type="scientific">Sphaeroforma arctica JP610</name>
    <dbReference type="NCBI Taxonomy" id="667725"/>
    <lineage>
        <taxon>Eukaryota</taxon>
        <taxon>Ichthyosporea</taxon>
        <taxon>Ichthyophonida</taxon>
        <taxon>Sphaeroforma</taxon>
    </lineage>
</organism>
<name>A0A0L0G921_9EUKA</name>
<accession>A0A0L0G921</accession>
<feature type="region of interest" description="Disordered" evidence="1">
    <location>
        <begin position="774"/>
        <end position="805"/>
    </location>
</feature>
<reference evidence="3 4" key="1">
    <citation type="submission" date="2011-02" db="EMBL/GenBank/DDBJ databases">
        <title>The Genome Sequence of Sphaeroforma arctica JP610.</title>
        <authorList>
            <consortium name="The Broad Institute Genome Sequencing Platform"/>
            <person name="Russ C."/>
            <person name="Cuomo C."/>
            <person name="Young S.K."/>
            <person name="Zeng Q."/>
            <person name="Gargeya S."/>
            <person name="Alvarado L."/>
            <person name="Berlin A."/>
            <person name="Chapman S.B."/>
            <person name="Chen Z."/>
            <person name="Freedman E."/>
            <person name="Gellesch M."/>
            <person name="Goldberg J."/>
            <person name="Griggs A."/>
            <person name="Gujja S."/>
            <person name="Heilman E."/>
            <person name="Heiman D."/>
            <person name="Howarth C."/>
            <person name="Mehta T."/>
            <person name="Neiman D."/>
            <person name="Pearson M."/>
            <person name="Roberts A."/>
            <person name="Saif S."/>
            <person name="Shea T."/>
            <person name="Shenoy N."/>
            <person name="Sisk P."/>
            <person name="Stolte C."/>
            <person name="Sykes S."/>
            <person name="White J."/>
            <person name="Yandava C."/>
            <person name="Burger G."/>
            <person name="Gray M.W."/>
            <person name="Holland P.W.H."/>
            <person name="King N."/>
            <person name="Lang F.B.F."/>
            <person name="Roger A.J."/>
            <person name="Ruiz-Trillo I."/>
            <person name="Haas B."/>
            <person name="Nusbaum C."/>
            <person name="Birren B."/>
        </authorList>
    </citation>
    <scope>NUCLEOTIDE SEQUENCE [LARGE SCALE GENOMIC DNA]</scope>
    <source>
        <strain evidence="3 4">JP610</strain>
    </source>
</reference>
<evidence type="ECO:0000313" key="3">
    <source>
        <dbReference type="EMBL" id="KNC84743.1"/>
    </source>
</evidence>
<feature type="compositionally biased region" description="Basic and acidic residues" evidence="1">
    <location>
        <begin position="1174"/>
        <end position="1184"/>
    </location>
</feature>
<feature type="compositionally biased region" description="Basic and acidic residues" evidence="1">
    <location>
        <begin position="789"/>
        <end position="800"/>
    </location>
</feature>
<dbReference type="AlphaFoldDB" id="A0A0L0G921"/>
<keyword evidence="2" id="KW-0732">Signal</keyword>
<proteinExistence type="predicted"/>
<evidence type="ECO:0000313" key="4">
    <source>
        <dbReference type="Proteomes" id="UP000054560"/>
    </source>
</evidence>
<evidence type="ECO:0000256" key="1">
    <source>
        <dbReference type="SAM" id="MobiDB-lite"/>
    </source>
</evidence>
<keyword evidence="4" id="KW-1185">Reference proteome</keyword>
<gene>
    <name evidence="3" type="ORF">SARC_03055</name>
</gene>
<dbReference type="GeneID" id="25903559"/>
<feature type="chain" id="PRO_5005539183" description="Nucleoporin Nup133/Nup155-like N-terminal domain-containing protein" evidence="2">
    <location>
        <begin position="19"/>
        <end position="1278"/>
    </location>
</feature>
<protein>
    <recommendedName>
        <fullName evidence="5">Nucleoporin Nup133/Nup155-like N-terminal domain-containing protein</fullName>
    </recommendedName>
</protein>
<dbReference type="EMBL" id="KQ241744">
    <property type="protein sequence ID" value="KNC84743.1"/>
    <property type="molecule type" value="Genomic_DNA"/>
</dbReference>
<sequence>MLIATPLLLSEATAGSEALVVTGAKISYDKLVSFRVYQHADYASVSVCAVASVLTPTYARDTDIFNDYNEKKVTYTVEGYVLGGDLLKTDIGFVLLTVCVCANSKGNIELVMRLKRVSIENDGAVSADDIPTLTAMRHTCPSSTDNCVVAIVSASTYVVGTADGCVYLYTRDSQTPKSLPCASLYKSFFGSFVHSKHTSTPTYLIYASYLRVTPSNLHHAHGSPFPLPLICCSCFVLTIAPVLVLASGGGVQQLATCTLSTGQALVAGVTADSRLMAWNPHHTHTCTDTRVYTLCVDEALSHADVVQGVVALAGAGEAAFARFTIELSANQSAAKVKFEDLIGAPDVGQQGLVSIKSCNGEVWALFDDGGVSRYTDEWTSVVGTTAEASASYRPYHTQPTSTQTSPLPHPHELYQSHVFQPYRYHVMELALAVKAYVERYTPQTIVSVDEIVYCSTPCEVRDLICAAVAEHMQHLQQSGDYNAHTHTHEMHAQGTYDLDVQAWDDFMAELDVVVDNNRVVSITAQPEGILLIKDFSLCVVRDSASANQITQMSKQTPRLVSEIYSDAALLAFDWSAVSVKANTESQLVVVSDNFSAQRDDKALSQRVNAVCESAIYLLEDALNHITSVTQRLSTPPQAHAENKVTSFALQVTAAAVAQEALLHYTQVRDVYLLCTWLVAQVALSRREKLRLRLHVLPTLAESVCSMGAVVWLTRQRPTGRYENASSVLEGYASLQTKHLSMHGVTPLGITAAAHTLLSLLVQNTGLPHAHPVTRTHTDGDTSTHTPTHAARDKAETDTHTHTHTRPPMDMLSFLVYSEQLSLLPSAASPSGQTTAAVYALGRWAVQCSDSAKTDTLLLLAAGWVREEIGAGDTHEQSIRNLLQSLPLQMFGTNDAIHANAQEEYLTALVAAFPHMNTEATCVLLTLLLSDVTPATGPVSVPQDMHARTNTHAHVQGERVFEMSDGDRDVSELPRELYRELYRKWVVVALERKKYETAFEALCGLYADPTEIKDYMRLFVEVLWQDSQYTLLKSFSRATNSPQQPQWTIIQELLHKAHSLPVNGRDAEGIRCFQLVYELLVTSADYAQAARQMVVLDTMLRRELLYSERQDEIMHLRCEALAQSIAAMHALPPSRQCVSLVSVCANESFGLGMLPTPNAPYVIAYDHLGHTPRSIREESPKRDAEGQLIGPNGASVPRSQGGGGGGLVGLPMLKTQYVLTQAHRSLLDCRLPVAYVSALGVAETITQLTLHAHFDLAVNLGLVALAGTTDAVASLVDSQ</sequence>
<evidence type="ECO:0008006" key="5">
    <source>
        <dbReference type="Google" id="ProtNLM"/>
    </source>
</evidence>